<gene>
    <name evidence="2" type="ORF">MKUB_24610</name>
</gene>
<evidence type="ECO:0000256" key="1">
    <source>
        <dbReference type="SAM" id="MobiDB-lite"/>
    </source>
</evidence>
<evidence type="ECO:0000313" key="2">
    <source>
        <dbReference type="EMBL" id="GFG64971.1"/>
    </source>
</evidence>
<sequence>MVVEPAYSRTSQRCASGNGVEAGRKETTDMNIKKIAGTVGIAGWLGATALGLGVGIAQADPGPRIPGPPGPHIDDPTDWHPLPPGQIKKACPWQSPPGQWIGGPHGIPCT</sequence>
<dbReference type="Proteomes" id="UP000465306">
    <property type="component" value="Unassembled WGS sequence"/>
</dbReference>
<dbReference type="EMBL" id="BLKU01000003">
    <property type="protein sequence ID" value="GFG64971.1"/>
    <property type="molecule type" value="Genomic_DNA"/>
</dbReference>
<keyword evidence="3" id="KW-1185">Reference proteome</keyword>
<feature type="region of interest" description="Disordered" evidence="1">
    <location>
        <begin position="1"/>
        <end position="24"/>
    </location>
</feature>
<feature type="region of interest" description="Disordered" evidence="1">
    <location>
        <begin position="60"/>
        <end position="87"/>
    </location>
</feature>
<proteinExistence type="predicted"/>
<accession>A0ABQ1BML0</accession>
<protein>
    <submittedName>
        <fullName evidence="2">Uncharacterized protein</fullName>
    </submittedName>
</protein>
<evidence type="ECO:0000313" key="3">
    <source>
        <dbReference type="Proteomes" id="UP000465306"/>
    </source>
</evidence>
<comment type="caution">
    <text evidence="2">The sequence shown here is derived from an EMBL/GenBank/DDBJ whole genome shotgun (WGS) entry which is preliminary data.</text>
</comment>
<organism evidence="2 3">
    <name type="scientific">Mycobacterium kubicae</name>
    <dbReference type="NCBI Taxonomy" id="120959"/>
    <lineage>
        <taxon>Bacteria</taxon>
        <taxon>Bacillati</taxon>
        <taxon>Actinomycetota</taxon>
        <taxon>Actinomycetes</taxon>
        <taxon>Mycobacteriales</taxon>
        <taxon>Mycobacteriaceae</taxon>
        <taxon>Mycobacterium</taxon>
        <taxon>Mycobacterium simiae complex</taxon>
    </lineage>
</organism>
<name>A0ABQ1BML0_9MYCO</name>
<reference evidence="2 3" key="1">
    <citation type="journal article" date="2019" name="Emerg. Microbes Infect.">
        <title>Comprehensive subspecies identification of 175 nontuberculous mycobacteria species based on 7547 genomic profiles.</title>
        <authorList>
            <person name="Matsumoto Y."/>
            <person name="Kinjo T."/>
            <person name="Motooka D."/>
            <person name="Nabeya D."/>
            <person name="Jung N."/>
            <person name="Uechi K."/>
            <person name="Horii T."/>
            <person name="Iida T."/>
            <person name="Fujita J."/>
            <person name="Nakamura S."/>
        </authorList>
    </citation>
    <scope>NUCLEOTIDE SEQUENCE [LARGE SCALE GENOMIC DNA]</scope>
    <source>
        <strain evidence="2 3">JCM 13573</strain>
    </source>
</reference>